<gene>
    <name evidence="2" type="ORF">CICLE_v10022596mg</name>
</gene>
<dbReference type="InParanoid" id="V4VST1"/>
<reference evidence="2 3" key="1">
    <citation type="submission" date="2013-10" db="EMBL/GenBank/DDBJ databases">
        <authorList>
            <consortium name="International Citrus Genome Consortium"/>
            <person name="Jenkins J."/>
            <person name="Schmutz J."/>
            <person name="Prochnik S."/>
            <person name="Rokhsar D."/>
            <person name="Gmitter F."/>
            <person name="Ollitrault P."/>
            <person name="Machado M."/>
            <person name="Talon M."/>
            <person name="Wincker P."/>
            <person name="Jaillon O."/>
            <person name="Morgante M."/>
        </authorList>
    </citation>
    <scope>NUCLEOTIDE SEQUENCE</scope>
    <source>
        <strain evidence="3">cv. Clemenules</strain>
    </source>
</reference>
<keyword evidence="1" id="KW-0812">Transmembrane</keyword>
<proteinExistence type="predicted"/>
<dbReference type="AlphaFoldDB" id="V4VST1"/>
<sequence length="165" mass="18444">MRLEMKKMESEAHAADQESLSKFTTLILGFCISIASVVWFLPHENIDGDLVPDLKIFTEHPVLFHALVITLILSFSGASGALLIRNFSRHATAWRCYFGVSLVSVASALLILACTVFLEIVRLDSSGFKLWQLNEKGADSLFLHSHMFQVFRKICPASQEISEIT</sequence>
<keyword evidence="3" id="KW-1185">Reference proteome</keyword>
<evidence type="ECO:0000313" key="3">
    <source>
        <dbReference type="Proteomes" id="UP000030687"/>
    </source>
</evidence>
<dbReference type="KEGG" id="cic:CICLE_v10022596mg"/>
<dbReference type="Proteomes" id="UP000030687">
    <property type="component" value="Unassembled WGS sequence"/>
</dbReference>
<name>V4VST1_CITCL</name>
<dbReference type="Gramene" id="ESR56159">
    <property type="protein sequence ID" value="ESR56159"/>
    <property type="gene ID" value="CICLE_v10022596mg"/>
</dbReference>
<feature type="transmembrane region" description="Helical" evidence="1">
    <location>
        <begin position="62"/>
        <end position="84"/>
    </location>
</feature>
<keyword evidence="1" id="KW-0472">Membrane</keyword>
<evidence type="ECO:0000256" key="1">
    <source>
        <dbReference type="SAM" id="Phobius"/>
    </source>
</evidence>
<dbReference type="EMBL" id="KI536661">
    <property type="protein sequence ID" value="ESR56159.1"/>
    <property type="molecule type" value="Genomic_DNA"/>
</dbReference>
<evidence type="ECO:0000313" key="2">
    <source>
        <dbReference type="EMBL" id="ESR56159.1"/>
    </source>
</evidence>
<accession>V4VST1</accession>
<feature type="transmembrane region" description="Helical" evidence="1">
    <location>
        <begin position="20"/>
        <end position="42"/>
    </location>
</feature>
<protein>
    <submittedName>
        <fullName evidence="2">Uncharacterized protein</fullName>
    </submittedName>
</protein>
<keyword evidence="1" id="KW-1133">Transmembrane helix</keyword>
<feature type="transmembrane region" description="Helical" evidence="1">
    <location>
        <begin position="96"/>
        <end position="118"/>
    </location>
</feature>
<organism evidence="2 3">
    <name type="scientific">Citrus clementina</name>
    <name type="common">Clementine</name>
    <name type="synonym">Citrus deliciosa x Citrus sinensis</name>
    <dbReference type="NCBI Taxonomy" id="85681"/>
    <lineage>
        <taxon>Eukaryota</taxon>
        <taxon>Viridiplantae</taxon>
        <taxon>Streptophyta</taxon>
        <taxon>Embryophyta</taxon>
        <taxon>Tracheophyta</taxon>
        <taxon>Spermatophyta</taxon>
        <taxon>Magnoliopsida</taxon>
        <taxon>eudicotyledons</taxon>
        <taxon>Gunneridae</taxon>
        <taxon>Pentapetalae</taxon>
        <taxon>rosids</taxon>
        <taxon>malvids</taxon>
        <taxon>Sapindales</taxon>
        <taxon>Rutaceae</taxon>
        <taxon>Aurantioideae</taxon>
        <taxon>Citrus</taxon>
    </lineage>
</organism>